<evidence type="ECO:0000313" key="2">
    <source>
        <dbReference type="Proteomes" id="UP000198407"/>
    </source>
</evidence>
<name>A0A239L116_9PSED</name>
<keyword evidence="2" id="KW-1185">Reference proteome</keyword>
<reference evidence="2" key="1">
    <citation type="submission" date="2017-06" db="EMBL/GenBank/DDBJ databases">
        <authorList>
            <person name="Varghese N."/>
            <person name="Submissions S."/>
        </authorList>
    </citation>
    <scope>NUCLEOTIDE SEQUENCE [LARGE SCALE GENOMIC DNA]</scope>
    <source>
        <strain evidence="2">DSM 22348</strain>
    </source>
</reference>
<dbReference type="Proteomes" id="UP000198407">
    <property type="component" value="Unassembled WGS sequence"/>
</dbReference>
<evidence type="ECO:0000313" key="1">
    <source>
        <dbReference type="EMBL" id="SNT23429.1"/>
    </source>
</evidence>
<sequence length="29" mass="3466">MFDIELWKLDSPYGYVNEGQPFSERPAFE</sequence>
<accession>A0A239L116</accession>
<gene>
    <name evidence="1" type="ORF">SAMN05444352_13050</name>
</gene>
<organism evidence="1 2">
    <name type="scientific">Pseudomonas japonica</name>
    <dbReference type="NCBI Taxonomy" id="256466"/>
    <lineage>
        <taxon>Bacteria</taxon>
        <taxon>Pseudomonadati</taxon>
        <taxon>Pseudomonadota</taxon>
        <taxon>Gammaproteobacteria</taxon>
        <taxon>Pseudomonadales</taxon>
        <taxon>Pseudomonadaceae</taxon>
        <taxon>Pseudomonas</taxon>
    </lineage>
</organism>
<protein>
    <submittedName>
        <fullName evidence="1">Uncharacterized protein</fullName>
    </submittedName>
</protein>
<dbReference type="STRING" id="1215104.GCA_000730585_01702"/>
<proteinExistence type="predicted"/>
<dbReference type="EMBL" id="FZOL01000030">
    <property type="protein sequence ID" value="SNT23429.1"/>
    <property type="molecule type" value="Genomic_DNA"/>
</dbReference>
<dbReference type="AlphaFoldDB" id="A0A239L116"/>